<gene>
    <name evidence="7" type="ORF">SAMN06309945_1465</name>
</gene>
<dbReference type="InterPro" id="IPR029063">
    <property type="entry name" value="SAM-dependent_MTases_sf"/>
</dbReference>
<dbReference type="STRING" id="123320.SAMN06309945_1465"/>
<evidence type="ECO:0000313" key="7">
    <source>
        <dbReference type="EMBL" id="SKC49752.1"/>
    </source>
</evidence>
<protein>
    <recommendedName>
        <fullName evidence="1">site-specific DNA-methyltransferase (adenine-specific)</fullName>
        <ecNumber evidence="1">2.1.1.72</ecNumber>
    </recommendedName>
</protein>
<dbReference type="CDD" id="cd02440">
    <property type="entry name" value="AdoMet_MTases"/>
    <property type="match status" value="1"/>
</dbReference>
<evidence type="ECO:0000259" key="6">
    <source>
        <dbReference type="Pfam" id="PF07669"/>
    </source>
</evidence>
<reference evidence="7 8" key="1">
    <citation type="submission" date="2017-02" db="EMBL/GenBank/DDBJ databases">
        <authorList>
            <person name="Peterson S.W."/>
        </authorList>
    </citation>
    <scope>NUCLEOTIDE SEQUENCE [LARGE SCALE GENOMIC DNA]</scope>
    <source>
        <strain evidence="7 8">VKM Ac-2059</strain>
    </source>
</reference>
<feature type="domain" description="Type II methyltransferase M.TaqI-like" evidence="6">
    <location>
        <begin position="127"/>
        <end position="227"/>
    </location>
</feature>
<dbReference type="Gene3D" id="3.40.50.150">
    <property type="entry name" value="Vaccinia Virus protein VP39"/>
    <property type="match status" value="1"/>
</dbReference>
<comment type="catalytic activity">
    <reaction evidence="5">
        <text>a 2'-deoxyadenosine in DNA + S-adenosyl-L-methionine = an N(6)-methyl-2'-deoxyadenosine in DNA + S-adenosyl-L-homocysteine + H(+)</text>
        <dbReference type="Rhea" id="RHEA:15197"/>
        <dbReference type="Rhea" id="RHEA-COMP:12418"/>
        <dbReference type="Rhea" id="RHEA-COMP:12419"/>
        <dbReference type="ChEBI" id="CHEBI:15378"/>
        <dbReference type="ChEBI" id="CHEBI:57856"/>
        <dbReference type="ChEBI" id="CHEBI:59789"/>
        <dbReference type="ChEBI" id="CHEBI:90615"/>
        <dbReference type="ChEBI" id="CHEBI:90616"/>
        <dbReference type="EC" id="2.1.1.72"/>
    </reaction>
</comment>
<sequence length="452" mass="50008">MSSPAISAASLRARAFSMPDTYGSAEKVRLTEEALAARSQVFTPSQLSDFMAKMLDLNSAAVKLLDPGAGAGSLSESAIAAAGRDVSVTLVERDRIFRSHLEDLLGQHADEIAKDSEVVIADFLVTAAAWLQSGRSFTHVIMNPPYQRIGKDSSERHLLKRMGVQTSNMYAAFLWLGMDLLSEGGQLVAVVPRSILSGAQFRSVRQHLMREGSLYRLHHFHSRKAVFRRDRVQQEVVVLGMQKGVRHKHVRYSWSDELDDLSEGHELLPATRFSDGSADDVIVIPADVGVETRASSSYRETLIPEGISVSVGPVVDFRNRDYIHESATGGVPLIGSELFSSRRRPARRLNVNQATERFVMPKGLYIALRRISPPETRPRLQAMMVDATSAEYEAGIAFENHVLFIHRNREGLSLSTCRLLLNYLTADDAQRQIAERSGSTQINVADVAALRR</sequence>
<evidence type="ECO:0000256" key="5">
    <source>
        <dbReference type="ARBA" id="ARBA00047942"/>
    </source>
</evidence>
<keyword evidence="2 7" id="KW-0489">Methyltransferase</keyword>
<dbReference type="SUPFAM" id="SSF53335">
    <property type="entry name" value="S-adenosyl-L-methionine-dependent methyltransferases"/>
    <property type="match status" value="1"/>
</dbReference>
<dbReference type="InterPro" id="IPR050953">
    <property type="entry name" value="N4_N6_ade-DNA_methylase"/>
</dbReference>
<dbReference type="GO" id="GO:0006304">
    <property type="term" value="P:DNA modification"/>
    <property type="evidence" value="ECO:0007669"/>
    <property type="project" value="InterPro"/>
</dbReference>
<dbReference type="EC" id="2.1.1.72" evidence="1"/>
<name>A0A1T5JEV2_9MICO</name>
<dbReference type="PRINTS" id="PR00507">
    <property type="entry name" value="N12N6MTFRASE"/>
</dbReference>
<dbReference type="PANTHER" id="PTHR33841">
    <property type="entry name" value="DNA METHYLTRANSFERASE YEEA-RELATED"/>
    <property type="match status" value="1"/>
</dbReference>
<evidence type="ECO:0000256" key="2">
    <source>
        <dbReference type="ARBA" id="ARBA00022603"/>
    </source>
</evidence>
<accession>A0A1T5JEV2</accession>
<dbReference type="AlphaFoldDB" id="A0A1T5JEV2"/>
<evidence type="ECO:0000313" key="8">
    <source>
        <dbReference type="Proteomes" id="UP000190857"/>
    </source>
</evidence>
<dbReference type="GO" id="GO:0032259">
    <property type="term" value="P:methylation"/>
    <property type="evidence" value="ECO:0007669"/>
    <property type="project" value="UniProtKB-KW"/>
</dbReference>
<keyword evidence="3 7" id="KW-0808">Transferase</keyword>
<evidence type="ECO:0000256" key="1">
    <source>
        <dbReference type="ARBA" id="ARBA00011900"/>
    </source>
</evidence>
<dbReference type="Proteomes" id="UP000190857">
    <property type="component" value="Unassembled WGS sequence"/>
</dbReference>
<dbReference type="PANTHER" id="PTHR33841:SF1">
    <property type="entry name" value="DNA METHYLTRANSFERASE A"/>
    <property type="match status" value="1"/>
</dbReference>
<dbReference type="EMBL" id="FUZP01000001">
    <property type="protein sequence ID" value="SKC49752.1"/>
    <property type="molecule type" value="Genomic_DNA"/>
</dbReference>
<dbReference type="Pfam" id="PF07669">
    <property type="entry name" value="Eco57I"/>
    <property type="match status" value="1"/>
</dbReference>
<organism evidence="7 8">
    <name type="scientific">Okibacterium fritillariae</name>
    <dbReference type="NCBI Taxonomy" id="123320"/>
    <lineage>
        <taxon>Bacteria</taxon>
        <taxon>Bacillati</taxon>
        <taxon>Actinomycetota</taxon>
        <taxon>Actinomycetes</taxon>
        <taxon>Micrococcales</taxon>
        <taxon>Microbacteriaceae</taxon>
        <taxon>Okibacterium</taxon>
    </lineage>
</organism>
<dbReference type="GO" id="GO:0009007">
    <property type="term" value="F:site-specific DNA-methyltransferase (adenine-specific) activity"/>
    <property type="evidence" value="ECO:0007669"/>
    <property type="project" value="UniProtKB-EC"/>
</dbReference>
<dbReference type="InterPro" id="IPR011639">
    <property type="entry name" value="MethylTrfase_TaqI-like_dom"/>
</dbReference>
<proteinExistence type="predicted"/>
<evidence type="ECO:0000256" key="3">
    <source>
        <dbReference type="ARBA" id="ARBA00022679"/>
    </source>
</evidence>
<keyword evidence="4" id="KW-0949">S-adenosyl-L-methionine</keyword>
<keyword evidence="8" id="KW-1185">Reference proteome</keyword>
<evidence type="ECO:0000256" key="4">
    <source>
        <dbReference type="ARBA" id="ARBA00022691"/>
    </source>
</evidence>